<reference evidence="2" key="1">
    <citation type="submission" date="2021-03" db="EMBL/GenBank/DDBJ databases">
        <title>Evolutionary innovations through gain and loss of genes in the ectomycorrhizal Boletales.</title>
        <authorList>
            <person name="Wu G."/>
            <person name="Miyauchi S."/>
            <person name="Morin E."/>
            <person name="Yang Z.-L."/>
            <person name="Xu J."/>
            <person name="Martin F.M."/>
        </authorList>
    </citation>
    <scope>NUCLEOTIDE SEQUENCE</scope>
    <source>
        <strain evidence="2">BR01</strain>
    </source>
</reference>
<dbReference type="InterPro" id="IPR016024">
    <property type="entry name" value="ARM-type_fold"/>
</dbReference>
<evidence type="ECO:0000313" key="3">
    <source>
        <dbReference type="Proteomes" id="UP000683000"/>
    </source>
</evidence>
<feature type="compositionally biased region" description="Basic residues" evidence="1">
    <location>
        <begin position="10"/>
        <end position="24"/>
    </location>
</feature>
<organism evidence="2 3">
    <name type="scientific">Boletus reticuloceps</name>
    <dbReference type="NCBI Taxonomy" id="495285"/>
    <lineage>
        <taxon>Eukaryota</taxon>
        <taxon>Fungi</taxon>
        <taxon>Dikarya</taxon>
        <taxon>Basidiomycota</taxon>
        <taxon>Agaricomycotina</taxon>
        <taxon>Agaricomycetes</taxon>
        <taxon>Agaricomycetidae</taxon>
        <taxon>Boletales</taxon>
        <taxon>Boletineae</taxon>
        <taxon>Boletaceae</taxon>
        <taxon>Boletoideae</taxon>
        <taxon>Boletus</taxon>
    </lineage>
</organism>
<gene>
    <name evidence="2" type="ORF">JVT61DRAFT_12333</name>
</gene>
<dbReference type="Gene3D" id="1.25.10.10">
    <property type="entry name" value="Leucine-rich Repeat Variant"/>
    <property type="match status" value="1"/>
</dbReference>
<comment type="caution">
    <text evidence="2">The sequence shown here is derived from an EMBL/GenBank/DDBJ whole genome shotgun (WGS) entry which is preliminary data.</text>
</comment>
<dbReference type="Proteomes" id="UP000683000">
    <property type="component" value="Unassembled WGS sequence"/>
</dbReference>
<dbReference type="GO" id="GO:0000796">
    <property type="term" value="C:condensin complex"/>
    <property type="evidence" value="ECO:0007669"/>
    <property type="project" value="InterPro"/>
</dbReference>
<dbReference type="InterPro" id="IPR027165">
    <property type="entry name" value="CND3"/>
</dbReference>
<dbReference type="PANTHER" id="PTHR14418">
    <property type="entry name" value="CONDENSIN COMPLEX SUBUNIT 3-RELATED"/>
    <property type="match status" value="1"/>
</dbReference>
<keyword evidence="3" id="KW-1185">Reference proteome</keyword>
<sequence>MKAQGVPKERRQRRRRRRRHHHNSFHCPPPQISSQGIRCKGQDRPLPLCPFTRRDGRPPGEDVYHILKAALMECVHDKETHIRVQAAVALSKLCGSEDPSDVEEGEQAAIDVFLDTLSCDPAAPPPCILARSRDTDTVMRRLVYSAVLEKNCITPDGSSMGPLHPRVLAISQRELIIRNGLGDREPAVRSAAGSLLGAWVEVVRGSTKAEEDGSAMDDVLAFLGLFDLNENTVAEDALLSIFATRVDIFDQLELKDAFWDTLNPEKAFLGRVIPSVVTHLAYQIEGVYNKYQEDVDTLSQERALRELDANEPPDRDLDEPLMLL</sequence>
<dbReference type="AlphaFoldDB" id="A0A8I3A3M0"/>
<dbReference type="PANTHER" id="PTHR14418:SF5">
    <property type="entry name" value="CONDENSIN COMPLEX SUBUNIT 3"/>
    <property type="match status" value="1"/>
</dbReference>
<evidence type="ECO:0000313" key="2">
    <source>
        <dbReference type="EMBL" id="KAG6370186.1"/>
    </source>
</evidence>
<dbReference type="GO" id="GO:0007076">
    <property type="term" value="P:mitotic chromosome condensation"/>
    <property type="evidence" value="ECO:0007669"/>
    <property type="project" value="InterPro"/>
</dbReference>
<name>A0A8I3A3M0_9AGAM</name>
<protein>
    <submittedName>
        <fullName evidence="2">Uncharacterized protein</fullName>
    </submittedName>
</protein>
<dbReference type="SUPFAM" id="SSF48371">
    <property type="entry name" value="ARM repeat"/>
    <property type="match status" value="1"/>
</dbReference>
<dbReference type="EMBL" id="JAGFBS010000055">
    <property type="protein sequence ID" value="KAG6370186.1"/>
    <property type="molecule type" value="Genomic_DNA"/>
</dbReference>
<dbReference type="InterPro" id="IPR011989">
    <property type="entry name" value="ARM-like"/>
</dbReference>
<proteinExistence type="predicted"/>
<feature type="region of interest" description="Disordered" evidence="1">
    <location>
        <begin position="1"/>
        <end position="39"/>
    </location>
</feature>
<accession>A0A8I3A3M0</accession>
<dbReference type="GO" id="GO:0000793">
    <property type="term" value="C:condensed chromosome"/>
    <property type="evidence" value="ECO:0007669"/>
    <property type="project" value="TreeGrafter"/>
</dbReference>
<evidence type="ECO:0000256" key="1">
    <source>
        <dbReference type="SAM" id="MobiDB-lite"/>
    </source>
</evidence>
<dbReference type="OrthoDB" id="2671698at2759"/>